<accession>X1BXE6</accession>
<name>X1BXE6_9ZZZZ</name>
<organism evidence="1">
    <name type="scientific">marine sediment metagenome</name>
    <dbReference type="NCBI Taxonomy" id="412755"/>
    <lineage>
        <taxon>unclassified sequences</taxon>
        <taxon>metagenomes</taxon>
        <taxon>ecological metagenomes</taxon>
    </lineage>
</organism>
<sequence length="215" mass="24849">AFFERDILQQMLAECILKPIEIRHNGLVKIYKHAVLGWQYFSGIDISDGRYDWTAMPMMAHQTNEVVATFHAKIPADEAAYIIDEMGREYNNALLAPERNQPGLAVINKLKDLEYPNLYHQKPTQPGWWTSGGSNPTSRGAILHELRVPLAKREIVIYDPEIIREHMSFFQPKDNVPQAARGAHDDWVLAMAITWQMRKFVKSKFVSKTYKYRGF</sequence>
<evidence type="ECO:0000313" key="1">
    <source>
        <dbReference type="EMBL" id="GAH00446.1"/>
    </source>
</evidence>
<reference evidence="1" key="1">
    <citation type="journal article" date="2014" name="Front. Microbiol.">
        <title>High frequency of phylogenetically diverse reductive dehalogenase-homologous genes in deep subseafloor sedimentary metagenomes.</title>
        <authorList>
            <person name="Kawai M."/>
            <person name="Futagami T."/>
            <person name="Toyoda A."/>
            <person name="Takaki Y."/>
            <person name="Nishi S."/>
            <person name="Hori S."/>
            <person name="Arai W."/>
            <person name="Tsubouchi T."/>
            <person name="Morono Y."/>
            <person name="Uchiyama I."/>
            <person name="Ito T."/>
            <person name="Fujiyama A."/>
            <person name="Inagaki F."/>
            <person name="Takami H."/>
        </authorList>
    </citation>
    <scope>NUCLEOTIDE SEQUENCE</scope>
    <source>
        <strain evidence="1">Expedition CK06-06</strain>
    </source>
</reference>
<dbReference type="EMBL" id="BART01021454">
    <property type="protein sequence ID" value="GAH00446.1"/>
    <property type="molecule type" value="Genomic_DNA"/>
</dbReference>
<evidence type="ECO:0008006" key="2">
    <source>
        <dbReference type="Google" id="ProtNLM"/>
    </source>
</evidence>
<gene>
    <name evidence="1" type="ORF">S01H4_39569</name>
</gene>
<comment type="caution">
    <text evidence="1">The sequence shown here is derived from an EMBL/GenBank/DDBJ whole genome shotgun (WGS) entry which is preliminary data.</text>
</comment>
<feature type="non-terminal residue" evidence="1">
    <location>
        <position position="1"/>
    </location>
</feature>
<protein>
    <recommendedName>
        <fullName evidence="2">Terminase large subunit gp17-like C-terminal domain-containing protein</fullName>
    </recommendedName>
</protein>
<dbReference type="Gene3D" id="3.30.420.240">
    <property type="match status" value="1"/>
</dbReference>
<dbReference type="AlphaFoldDB" id="X1BXE6"/>
<proteinExistence type="predicted"/>